<accession>A0A402AT24</accession>
<sequence length="86" mass="9332">MSVGKGLEEEKMASIREVAEKAGVSLGTVSNVLNRPDRVAEATRLRVQAVIDELGFVRNASAHQLRAGGSRYLGLVVLDVTNPFFY</sequence>
<evidence type="ECO:0000313" key="6">
    <source>
        <dbReference type="Proteomes" id="UP000287188"/>
    </source>
</evidence>
<keyword evidence="6" id="KW-1185">Reference proteome</keyword>
<gene>
    <name evidence="5" type="ORF">KDK_59930</name>
</gene>
<evidence type="ECO:0000313" key="5">
    <source>
        <dbReference type="EMBL" id="GCE22193.1"/>
    </source>
</evidence>
<dbReference type="GO" id="GO:0003700">
    <property type="term" value="F:DNA-binding transcription factor activity"/>
    <property type="evidence" value="ECO:0007669"/>
    <property type="project" value="TreeGrafter"/>
</dbReference>
<reference evidence="6" key="1">
    <citation type="submission" date="2018-12" db="EMBL/GenBank/DDBJ databases">
        <title>Tengunoibacter tsumagoiensis gen. nov., sp. nov., Dictyobacter kobayashii sp. nov., D. alpinus sp. nov., and D. joshuensis sp. nov. and description of Dictyobacteraceae fam. nov. within the order Ktedonobacterales isolated from Tengu-no-mugimeshi.</title>
        <authorList>
            <person name="Wang C.M."/>
            <person name="Zheng Y."/>
            <person name="Sakai Y."/>
            <person name="Toyoda A."/>
            <person name="Minakuchi Y."/>
            <person name="Abe K."/>
            <person name="Yokota A."/>
            <person name="Yabe S."/>
        </authorList>
    </citation>
    <scope>NUCLEOTIDE SEQUENCE [LARGE SCALE GENOMIC DNA]</scope>
    <source>
        <strain evidence="6">Uno11</strain>
    </source>
</reference>
<dbReference type="CDD" id="cd01392">
    <property type="entry name" value="HTH_LacI"/>
    <property type="match status" value="1"/>
</dbReference>
<dbReference type="Gene3D" id="1.10.260.40">
    <property type="entry name" value="lambda repressor-like DNA-binding domains"/>
    <property type="match status" value="1"/>
</dbReference>
<evidence type="ECO:0000256" key="3">
    <source>
        <dbReference type="ARBA" id="ARBA00023163"/>
    </source>
</evidence>
<dbReference type="InterPro" id="IPR010982">
    <property type="entry name" value="Lambda_DNA-bd_dom_sf"/>
</dbReference>
<dbReference type="EMBL" id="BIFS01000002">
    <property type="protein sequence ID" value="GCE22193.1"/>
    <property type="molecule type" value="Genomic_DNA"/>
</dbReference>
<comment type="caution">
    <text evidence="5">The sequence shown here is derived from an EMBL/GenBank/DDBJ whole genome shotgun (WGS) entry which is preliminary data.</text>
</comment>
<feature type="domain" description="HTH lacI-type" evidence="4">
    <location>
        <begin position="13"/>
        <end position="67"/>
    </location>
</feature>
<organism evidence="5 6">
    <name type="scientific">Dictyobacter kobayashii</name>
    <dbReference type="NCBI Taxonomy" id="2014872"/>
    <lineage>
        <taxon>Bacteria</taxon>
        <taxon>Bacillati</taxon>
        <taxon>Chloroflexota</taxon>
        <taxon>Ktedonobacteria</taxon>
        <taxon>Ktedonobacterales</taxon>
        <taxon>Dictyobacteraceae</taxon>
        <taxon>Dictyobacter</taxon>
    </lineage>
</organism>
<dbReference type="GO" id="GO:0000976">
    <property type="term" value="F:transcription cis-regulatory region binding"/>
    <property type="evidence" value="ECO:0007669"/>
    <property type="project" value="TreeGrafter"/>
</dbReference>
<dbReference type="SUPFAM" id="SSF47413">
    <property type="entry name" value="lambda repressor-like DNA-binding domains"/>
    <property type="match status" value="1"/>
</dbReference>
<dbReference type="SMART" id="SM00354">
    <property type="entry name" value="HTH_LACI"/>
    <property type="match status" value="1"/>
</dbReference>
<name>A0A402AT24_9CHLR</name>
<protein>
    <recommendedName>
        <fullName evidence="4">HTH lacI-type domain-containing protein</fullName>
    </recommendedName>
</protein>
<evidence type="ECO:0000259" key="4">
    <source>
        <dbReference type="PROSITE" id="PS50932"/>
    </source>
</evidence>
<keyword evidence="3" id="KW-0804">Transcription</keyword>
<dbReference type="PROSITE" id="PS00356">
    <property type="entry name" value="HTH_LACI_1"/>
    <property type="match status" value="1"/>
</dbReference>
<dbReference type="Pfam" id="PF00356">
    <property type="entry name" value="LacI"/>
    <property type="match status" value="1"/>
</dbReference>
<proteinExistence type="predicted"/>
<dbReference type="InterPro" id="IPR000843">
    <property type="entry name" value="HTH_LacI"/>
</dbReference>
<dbReference type="PANTHER" id="PTHR30146:SF109">
    <property type="entry name" value="HTH-TYPE TRANSCRIPTIONAL REGULATOR GALS"/>
    <property type="match status" value="1"/>
</dbReference>
<dbReference type="PANTHER" id="PTHR30146">
    <property type="entry name" value="LACI-RELATED TRANSCRIPTIONAL REPRESSOR"/>
    <property type="match status" value="1"/>
</dbReference>
<dbReference type="AlphaFoldDB" id="A0A402AT24"/>
<dbReference type="Proteomes" id="UP000287188">
    <property type="component" value="Unassembled WGS sequence"/>
</dbReference>
<evidence type="ECO:0000256" key="2">
    <source>
        <dbReference type="ARBA" id="ARBA00023125"/>
    </source>
</evidence>
<keyword evidence="1" id="KW-0805">Transcription regulation</keyword>
<evidence type="ECO:0000256" key="1">
    <source>
        <dbReference type="ARBA" id="ARBA00023015"/>
    </source>
</evidence>
<keyword evidence="2" id="KW-0238">DNA-binding</keyword>
<dbReference type="PROSITE" id="PS50932">
    <property type="entry name" value="HTH_LACI_2"/>
    <property type="match status" value="1"/>
</dbReference>